<protein>
    <recommendedName>
        <fullName evidence="1">HEPN/Toprim N-terminal domain-containing protein</fullName>
    </recommendedName>
</protein>
<evidence type="ECO:0000313" key="3">
    <source>
        <dbReference type="Proteomes" id="UP000253383"/>
    </source>
</evidence>
<dbReference type="Proteomes" id="UP000253383">
    <property type="component" value="Unassembled WGS sequence"/>
</dbReference>
<keyword evidence="3" id="KW-1185">Reference proteome</keyword>
<name>A0A368JR12_9BACT</name>
<organism evidence="2 3">
    <name type="scientific">Larkinella punicea</name>
    <dbReference type="NCBI Taxonomy" id="2315727"/>
    <lineage>
        <taxon>Bacteria</taxon>
        <taxon>Pseudomonadati</taxon>
        <taxon>Bacteroidota</taxon>
        <taxon>Cytophagia</taxon>
        <taxon>Cytophagales</taxon>
        <taxon>Spirosomataceae</taxon>
        <taxon>Larkinella</taxon>
    </lineage>
</organism>
<dbReference type="Pfam" id="PF18871">
    <property type="entry name" value="HEPN_Toprim_N"/>
    <property type="match status" value="1"/>
</dbReference>
<accession>A0A368JR12</accession>
<dbReference type="InterPro" id="IPR041487">
    <property type="entry name" value="HEPN/Toprim-NTD1"/>
</dbReference>
<sequence length="438" mass="50483">MSKYIDLSIGKILIGSFKINFDLDLLSLFDRSDIVQHYSTLEEEGLVEEYSHRAIVNPHLTVFYFKSSLSIIKDRLEIMGYTSEVAKEGFNKSIEYLVSNREYEISKEDFIDTSDQYPISFFTQLTVEKWLDKFKYIAFDRDKYDTINTNHNSNEDLLESYIASRQWFGYPGNDILIFLRLVIDFFDPNDQLIYNFTEYLYDQVDDEYEFIHELEAIASSPKSCIIITEGSSDTWIIQRSLKLLYPDLSRYYKFLKFDESNFSGGAGAIVNLIKAFIGVGINERIIALFDNDTAAEDSLRGIGSINIPENIIISKYPDIKIAKNYPTMGPSGIVNMDINGLAGSIEIYLGNNILQDENGNLTPIMWKGYNSTLKKYQGELIDKNKFHSKIDNQLSLCENNPALIANFDWNDIDMILKQLFTSFHKLDRTIILENLYAD</sequence>
<dbReference type="RefSeq" id="WP_114406093.1">
    <property type="nucleotide sequence ID" value="NZ_QOWE01000008.1"/>
</dbReference>
<feature type="domain" description="HEPN/Toprim N-terminal" evidence="1">
    <location>
        <begin position="1"/>
        <end position="148"/>
    </location>
</feature>
<evidence type="ECO:0000259" key="1">
    <source>
        <dbReference type="Pfam" id="PF18871"/>
    </source>
</evidence>
<comment type="caution">
    <text evidence="2">The sequence shown here is derived from an EMBL/GenBank/DDBJ whole genome shotgun (WGS) entry which is preliminary data.</text>
</comment>
<reference evidence="2 3" key="1">
    <citation type="submission" date="2018-07" db="EMBL/GenBank/DDBJ databases">
        <title>Genome analysis of Larkinella rosea.</title>
        <authorList>
            <person name="Zhou Z."/>
            <person name="Wang G."/>
        </authorList>
    </citation>
    <scope>NUCLEOTIDE SEQUENCE [LARGE SCALE GENOMIC DNA]</scope>
    <source>
        <strain evidence="3">zzj9</strain>
    </source>
</reference>
<dbReference type="OrthoDB" id="5141316at2"/>
<dbReference type="EMBL" id="QOWE01000008">
    <property type="protein sequence ID" value="RCR69406.1"/>
    <property type="molecule type" value="Genomic_DNA"/>
</dbReference>
<proteinExistence type="predicted"/>
<gene>
    <name evidence="2" type="ORF">DUE52_11175</name>
</gene>
<evidence type="ECO:0000313" key="2">
    <source>
        <dbReference type="EMBL" id="RCR69406.1"/>
    </source>
</evidence>
<dbReference type="AlphaFoldDB" id="A0A368JR12"/>